<dbReference type="InParanoid" id="A0A2K1JLY4"/>
<dbReference type="EnsemblPlants" id="Pp3c13_14820V3.1">
    <property type="protein sequence ID" value="PAC:32932593.CDS.1"/>
    <property type="gene ID" value="Pp3c13_14820"/>
</dbReference>
<reference evidence="2" key="3">
    <citation type="submission" date="2020-12" db="UniProtKB">
        <authorList>
            <consortium name="EnsemblPlants"/>
        </authorList>
    </citation>
    <scope>IDENTIFICATION</scope>
</reference>
<dbReference type="EMBL" id="ABEU02000013">
    <property type="protein sequence ID" value="PNR42557.1"/>
    <property type="molecule type" value="Genomic_DNA"/>
</dbReference>
<reference evidence="1 3" key="1">
    <citation type="journal article" date="2008" name="Science">
        <title>The Physcomitrella genome reveals evolutionary insights into the conquest of land by plants.</title>
        <authorList>
            <person name="Rensing S."/>
            <person name="Lang D."/>
            <person name="Zimmer A."/>
            <person name="Terry A."/>
            <person name="Salamov A."/>
            <person name="Shapiro H."/>
            <person name="Nishiyama T."/>
            <person name="Perroud P.-F."/>
            <person name="Lindquist E."/>
            <person name="Kamisugi Y."/>
            <person name="Tanahashi T."/>
            <person name="Sakakibara K."/>
            <person name="Fujita T."/>
            <person name="Oishi K."/>
            <person name="Shin-I T."/>
            <person name="Kuroki Y."/>
            <person name="Toyoda A."/>
            <person name="Suzuki Y."/>
            <person name="Hashimoto A."/>
            <person name="Yamaguchi K."/>
            <person name="Sugano A."/>
            <person name="Kohara Y."/>
            <person name="Fujiyama A."/>
            <person name="Anterola A."/>
            <person name="Aoki S."/>
            <person name="Ashton N."/>
            <person name="Barbazuk W.B."/>
            <person name="Barker E."/>
            <person name="Bennetzen J."/>
            <person name="Bezanilla M."/>
            <person name="Blankenship R."/>
            <person name="Cho S.H."/>
            <person name="Dutcher S."/>
            <person name="Estelle M."/>
            <person name="Fawcett J.A."/>
            <person name="Gundlach H."/>
            <person name="Hanada K."/>
            <person name="Heyl A."/>
            <person name="Hicks K.A."/>
            <person name="Hugh J."/>
            <person name="Lohr M."/>
            <person name="Mayer K."/>
            <person name="Melkozernov A."/>
            <person name="Murata T."/>
            <person name="Nelson D."/>
            <person name="Pils B."/>
            <person name="Prigge M."/>
            <person name="Reiss B."/>
            <person name="Renner T."/>
            <person name="Rombauts S."/>
            <person name="Rushton P."/>
            <person name="Sanderfoot A."/>
            <person name="Schween G."/>
            <person name="Shiu S.-H."/>
            <person name="Stueber K."/>
            <person name="Theodoulou F.L."/>
            <person name="Tu H."/>
            <person name="Van de Peer Y."/>
            <person name="Verrier P.J."/>
            <person name="Waters E."/>
            <person name="Wood A."/>
            <person name="Yang L."/>
            <person name="Cove D."/>
            <person name="Cuming A."/>
            <person name="Hasebe M."/>
            <person name="Lucas S."/>
            <person name="Mishler D.B."/>
            <person name="Reski R."/>
            <person name="Grigoriev I."/>
            <person name="Quatrano R.S."/>
            <person name="Boore J.L."/>
        </authorList>
    </citation>
    <scope>NUCLEOTIDE SEQUENCE [LARGE SCALE GENOMIC DNA]</scope>
    <source>
        <strain evidence="2 3">cv. Gransden 2004</strain>
    </source>
</reference>
<organism evidence="1">
    <name type="scientific">Physcomitrium patens</name>
    <name type="common">Spreading-leaved earth moss</name>
    <name type="synonym">Physcomitrella patens</name>
    <dbReference type="NCBI Taxonomy" id="3218"/>
    <lineage>
        <taxon>Eukaryota</taxon>
        <taxon>Viridiplantae</taxon>
        <taxon>Streptophyta</taxon>
        <taxon>Embryophyta</taxon>
        <taxon>Bryophyta</taxon>
        <taxon>Bryophytina</taxon>
        <taxon>Bryopsida</taxon>
        <taxon>Funariidae</taxon>
        <taxon>Funariales</taxon>
        <taxon>Funariaceae</taxon>
        <taxon>Physcomitrium</taxon>
    </lineage>
</organism>
<reference evidence="1 3" key="2">
    <citation type="journal article" date="2018" name="Plant J.">
        <title>The Physcomitrella patens chromosome-scale assembly reveals moss genome structure and evolution.</title>
        <authorList>
            <person name="Lang D."/>
            <person name="Ullrich K.K."/>
            <person name="Murat F."/>
            <person name="Fuchs J."/>
            <person name="Jenkins J."/>
            <person name="Haas F.B."/>
            <person name="Piednoel M."/>
            <person name="Gundlach H."/>
            <person name="Van Bel M."/>
            <person name="Meyberg R."/>
            <person name="Vives C."/>
            <person name="Morata J."/>
            <person name="Symeonidi A."/>
            <person name="Hiss M."/>
            <person name="Muchero W."/>
            <person name="Kamisugi Y."/>
            <person name="Saleh O."/>
            <person name="Blanc G."/>
            <person name="Decker E.L."/>
            <person name="van Gessel N."/>
            <person name="Grimwood J."/>
            <person name="Hayes R.D."/>
            <person name="Graham S.W."/>
            <person name="Gunter L.E."/>
            <person name="McDaniel S.F."/>
            <person name="Hoernstein S.N.W."/>
            <person name="Larsson A."/>
            <person name="Li F.W."/>
            <person name="Perroud P.F."/>
            <person name="Phillips J."/>
            <person name="Ranjan P."/>
            <person name="Rokshar D.S."/>
            <person name="Rothfels C.J."/>
            <person name="Schneider L."/>
            <person name="Shu S."/>
            <person name="Stevenson D.W."/>
            <person name="Thummler F."/>
            <person name="Tillich M."/>
            <person name="Villarreal Aguilar J.C."/>
            <person name="Widiez T."/>
            <person name="Wong G.K."/>
            <person name="Wymore A."/>
            <person name="Zhang Y."/>
            <person name="Zimmer A.D."/>
            <person name="Quatrano R.S."/>
            <person name="Mayer K.F.X."/>
            <person name="Goodstein D."/>
            <person name="Casacuberta J.M."/>
            <person name="Vandepoele K."/>
            <person name="Reski R."/>
            <person name="Cuming A.C."/>
            <person name="Tuskan G.A."/>
            <person name="Maumus F."/>
            <person name="Salse J."/>
            <person name="Schmutz J."/>
            <person name="Rensing S.A."/>
        </authorList>
    </citation>
    <scope>NUCLEOTIDE SEQUENCE [LARGE SCALE GENOMIC DNA]</scope>
    <source>
        <strain evidence="2 3">cv. Gransden 2004</strain>
    </source>
</reference>
<evidence type="ECO:0000313" key="2">
    <source>
        <dbReference type="EnsemblPlants" id="PAC:32932593.CDS.1"/>
    </source>
</evidence>
<dbReference type="Gramene" id="Pp3c13_14820V3.2">
    <property type="protein sequence ID" value="PAC:32932594.CDS.1"/>
    <property type="gene ID" value="Pp3c13_14820"/>
</dbReference>
<evidence type="ECO:0000313" key="1">
    <source>
        <dbReference type="EMBL" id="PNR42557.1"/>
    </source>
</evidence>
<dbReference type="Gramene" id="Pp3c13_14820V3.1">
    <property type="protein sequence ID" value="PAC:32932593.CDS.1"/>
    <property type="gene ID" value="Pp3c13_14820"/>
</dbReference>
<protein>
    <submittedName>
        <fullName evidence="1 2">Uncharacterized protein</fullName>
    </submittedName>
</protein>
<evidence type="ECO:0000313" key="3">
    <source>
        <dbReference type="Proteomes" id="UP000006727"/>
    </source>
</evidence>
<dbReference type="EnsemblPlants" id="Pp3c13_14820V3.2">
    <property type="protein sequence ID" value="PAC:32932594.CDS.1"/>
    <property type="gene ID" value="Pp3c13_14820"/>
</dbReference>
<proteinExistence type="predicted"/>
<dbReference type="AlphaFoldDB" id="A0A2K1JLY4"/>
<gene>
    <name evidence="1" type="ORF">PHYPA_017387</name>
</gene>
<dbReference type="Proteomes" id="UP000006727">
    <property type="component" value="Chromosome 13"/>
</dbReference>
<keyword evidence="3" id="KW-1185">Reference proteome</keyword>
<accession>A0A2K1JLY4</accession>
<name>A0A2K1JLY4_PHYPA</name>
<dbReference type="PaxDb" id="3218-PP1S158_89V6.1"/>
<sequence>MSRGLNYYAAIKTCWSPFHSGKSPLFCFPRTPRTPGNVPLLLMFPSSVRTKGSCPPWAADLAYMGGVAPDMSASVVDDCTPLLADFLS</sequence>